<dbReference type="OrthoDB" id="6729963at2759"/>
<dbReference type="Proteomes" id="UP000625711">
    <property type="component" value="Unassembled WGS sequence"/>
</dbReference>
<organism evidence="2 3">
    <name type="scientific">Rhynchophorus ferrugineus</name>
    <name type="common">Red palm weevil</name>
    <name type="synonym">Curculio ferrugineus</name>
    <dbReference type="NCBI Taxonomy" id="354439"/>
    <lineage>
        <taxon>Eukaryota</taxon>
        <taxon>Metazoa</taxon>
        <taxon>Ecdysozoa</taxon>
        <taxon>Arthropoda</taxon>
        <taxon>Hexapoda</taxon>
        <taxon>Insecta</taxon>
        <taxon>Pterygota</taxon>
        <taxon>Neoptera</taxon>
        <taxon>Endopterygota</taxon>
        <taxon>Coleoptera</taxon>
        <taxon>Polyphaga</taxon>
        <taxon>Cucujiformia</taxon>
        <taxon>Curculionidae</taxon>
        <taxon>Dryophthorinae</taxon>
        <taxon>Rhynchophorus</taxon>
    </lineage>
</organism>
<keyword evidence="3" id="KW-1185">Reference proteome</keyword>
<name>A0A834M6G3_RHYFE</name>
<dbReference type="EMBL" id="JAACXV010014179">
    <property type="protein sequence ID" value="KAF7269821.1"/>
    <property type="molecule type" value="Genomic_DNA"/>
</dbReference>
<feature type="compositionally biased region" description="Basic residues" evidence="1">
    <location>
        <begin position="1"/>
        <end position="22"/>
    </location>
</feature>
<evidence type="ECO:0000313" key="2">
    <source>
        <dbReference type="EMBL" id="KAF7269821.1"/>
    </source>
</evidence>
<dbReference type="AlphaFoldDB" id="A0A834M6G3"/>
<evidence type="ECO:0000256" key="1">
    <source>
        <dbReference type="SAM" id="MobiDB-lite"/>
    </source>
</evidence>
<protein>
    <submittedName>
        <fullName evidence="2">Uncharacterized protein</fullName>
    </submittedName>
</protein>
<proteinExistence type="predicted"/>
<evidence type="ECO:0000313" key="3">
    <source>
        <dbReference type="Proteomes" id="UP000625711"/>
    </source>
</evidence>
<accession>A0A834M6G3</accession>
<feature type="region of interest" description="Disordered" evidence="1">
    <location>
        <begin position="1"/>
        <end position="39"/>
    </location>
</feature>
<sequence>MNKMASKKMTTRTYKKPHKGQKRKYEKDASVPHKSKKIKRARYTKHISTRYLDEYEASGMDVANAPSDNSVIYVKTYSNSDVPTIDLTKSSQSILYATVHPKTIQNTTSLKLIYKSTNFVERPQKNTTSLVTIPAKKKFATATAIKSSSNLIRCDRQKLAVLDIAPEYLDEDTDGSEYAFHDLSKADLNETDRLFLESILPKEERYDPLYSLESKQPIENMCKLYGVTPDDGFD</sequence>
<gene>
    <name evidence="2" type="ORF">GWI33_017163</name>
</gene>
<comment type="caution">
    <text evidence="2">The sequence shown here is derived from an EMBL/GenBank/DDBJ whole genome shotgun (WGS) entry which is preliminary data.</text>
</comment>
<reference evidence="2" key="1">
    <citation type="submission" date="2020-08" db="EMBL/GenBank/DDBJ databases">
        <title>Genome sequencing and assembly of the red palm weevil Rhynchophorus ferrugineus.</title>
        <authorList>
            <person name="Dias G.B."/>
            <person name="Bergman C.M."/>
            <person name="Manee M."/>
        </authorList>
    </citation>
    <scope>NUCLEOTIDE SEQUENCE</scope>
    <source>
        <strain evidence="2">AA-2017</strain>
        <tissue evidence="2">Whole larva</tissue>
    </source>
</reference>